<dbReference type="InterPro" id="IPR006260">
    <property type="entry name" value="TonB/TolA_C"/>
</dbReference>
<dbReference type="NCBIfam" id="TIGR01352">
    <property type="entry name" value="tonB_Cterm"/>
    <property type="match status" value="1"/>
</dbReference>
<feature type="signal peptide" evidence="11">
    <location>
        <begin position="1"/>
        <end position="18"/>
    </location>
</feature>
<feature type="region of interest" description="Disordered" evidence="10">
    <location>
        <begin position="255"/>
        <end position="283"/>
    </location>
</feature>
<name>A0ABT9ELY8_9SPHN</name>
<dbReference type="PANTHER" id="PTHR33446">
    <property type="entry name" value="PROTEIN TONB-RELATED"/>
    <property type="match status" value="1"/>
</dbReference>
<evidence type="ECO:0000256" key="3">
    <source>
        <dbReference type="ARBA" id="ARBA00022448"/>
    </source>
</evidence>
<evidence type="ECO:0000256" key="7">
    <source>
        <dbReference type="ARBA" id="ARBA00022927"/>
    </source>
</evidence>
<keyword evidence="9" id="KW-0472">Membrane</keyword>
<dbReference type="PANTHER" id="PTHR33446:SF2">
    <property type="entry name" value="PROTEIN TONB"/>
    <property type="match status" value="1"/>
</dbReference>
<keyword evidence="6" id="KW-0812">Transmembrane</keyword>
<sequence length="372" mass="39385">MIRSLVAALTLIAVPAAAIPPAPPTTTNPADRPLIAWLPGPVRCAGEVANPVTMRRPLTALGWNGMTAAPAPVVVRFAIDAAGRPVSIARAEQISAVMAQDIEPSLAASRFAAGAPRQGCEVRYTLRITPMDATPVEDLASYTVAPDSGPLPQAGWDRLHPAGSTCFDPPRPQPLVRVLPEFGTLPATPGVRDWTLVGYDLDARGRPIEVRTVHGTGNRVLDAAGIKATRASRFTAGARTGCRYPYWRAPATLAAPEGPDPETLRPAGATCPDEGGAWTTPPRLSYPEPWRRRGIEGWAIVAFDVAPWGEPGNLRILASEPAEAFGQQAEQVIRAGRKAAAPQGRSGCIERVRFLMPPRGAAETGPAEMPID</sequence>
<protein>
    <submittedName>
        <fullName evidence="13">TonB family protein</fullName>
    </submittedName>
</protein>
<keyword evidence="4" id="KW-1003">Cell membrane</keyword>
<evidence type="ECO:0000313" key="14">
    <source>
        <dbReference type="Proteomes" id="UP001230685"/>
    </source>
</evidence>
<keyword evidence="14" id="KW-1185">Reference proteome</keyword>
<comment type="similarity">
    <text evidence="2">Belongs to the TonB family.</text>
</comment>
<dbReference type="Proteomes" id="UP001230685">
    <property type="component" value="Unassembled WGS sequence"/>
</dbReference>
<accession>A0ABT9ELY8</accession>
<evidence type="ECO:0000256" key="9">
    <source>
        <dbReference type="ARBA" id="ARBA00023136"/>
    </source>
</evidence>
<dbReference type="Gene3D" id="3.30.2420.10">
    <property type="entry name" value="TonB"/>
    <property type="match status" value="1"/>
</dbReference>
<keyword evidence="5" id="KW-0997">Cell inner membrane</keyword>
<evidence type="ECO:0000256" key="11">
    <source>
        <dbReference type="SAM" id="SignalP"/>
    </source>
</evidence>
<dbReference type="EMBL" id="JAUUDS010000006">
    <property type="protein sequence ID" value="MDP1027977.1"/>
    <property type="molecule type" value="Genomic_DNA"/>
</dbReference>
<dbReference type="RefSeq" id="WP_305173682.1">
    <property type="nucleotide sequence ID" value="NZ_JAUUDS010000006.1"/>
</dbReference>
<evidence type="ECO:0000256" key="4">
    <source>
        <dbReference type="ARBA" id="ARBA00022475"/>
    </source>
</evidence>
<organism evidence="13 14">
    <name type="scientific">Sphingomonas aurea</name>
    <dbReference type="NCBI Taxonomy" id="3063994"/>
    <lineage>
        <taxon>Bacteria</taxon>
        <taxon>Pseudomonadati</taxon>
        <taxon>Pseudomonadota</taxon>
        <taxon>Alphaproteobacteria</taxon>
        <taxon>Sphingomonadales</taxon>
        <taxon>Sphingomonadaceae</taxon>
        <taxon>Sphingomonas</taxon>
    </lineage>
</organism>
<proteinExistence type="inferred from homology"/>
<gene>
    <name evidence="13" type="ORF">Q5H91_12200</name>
</gene>
<dbReference type="SUPFAM" id="SSF74653">
    <property type="entry name" value="TolA/TonB C-terminal domain"/>
    <property type="match status" value="2"/>
</dbReference>
<evidence type="ECO:0000259" key="12">
    <source>
        <dbReference type="PROSITE" id="PS52015"/>
    </source>
</evidence>
<keyword evidence="3" id="KW-0813">Transport</keyword>
<evidence type="ECO:0000256" key="10">
    <source>
        <dbReference type="SAM" id="MobiDB-lite"/>
    </source>
</evidence>
<keyword evidence="11" id="KW-0732">Signal</keyword>
<dbReference type="Gene3D" id="3.30.1150.10">
    <property type="match status" value="1"/>
</dbReference>
<reference evidence="13 14" key="1">
    <citation type="submission" date="2023-07" db="EMBL/GenBank/DDBJ databases">
        <authorList>
            <person name="Kim M.K."/>
        </authorList>
    </citation>
    <scope>NUCLEOTIDE SEQUENCE [LARGE SCALE GENOMIC DNA]</scope>
    <source>
        <strain evidence="13 14">KR1UV-12</strain>
    </source>
</reference>
<keyword evidence="7" id="KW-0653">Protein transport</keyword>
<dbReference type="InterPro" id="IPR037682">
    <property type="entry name" value="TonB_C"/>
</dbReference>
<comment type="subcellular location">
    <subcellularLocation>
        <location evidence="1">Cell inner membrane</location>
        <topology evidence="1">Single-pass membrane protein</topology>
        <orientation evidence="1">Periplasmic side</orientation>
    </subcellularLocation>
</comment>
<feature type="chain" id="PRO_5045134076" evidence="11">
    <location>
        <begin position="19"/>
        <end position="372"/>
    </location>
</feature>
<evidence type="ECO:0000313" key="13">
    <source>
        <dbReference type="EMBL" id="MDP1027977.1"/>
    </source>
</evidence>
<evidence type="ECO:0000256" key="1">
    <source>
        <dbReference type="ARBA" id="ARBA00004383"/>
    </source>
</evidence>
<evidence type="ECO:0000256" key="5">
    <source>
        <dbReference type="ARBA" id="ARBA00022519"/>
    </source>
</evidence>
<keyword evidence="8" id="KW-1133">Transmembrane helix</keyword>
<dbReference type="Pfam" id="PF03544">
    <property type="entry name" value="TonB_C"/>
    <property type="match status" value="1"/>
</dbReference>
<evidence type="ECO:0000256" key="8">
    <source>
        <dbReference type="ARBA" id="ARBA00022989"/>
    </source>
</evidence>
<evidence type="ECO:0000256" key="6">
    <source>
        <dbReference type="ARBA" id="ARBA00022692"/>
    </source>
</evidence>
<dbReference type="PROSITE" id="PS52015">
    <property type="entry name" value="TONB_CTD"/>
    <property type="match status" value="1"/>
</dbReference>
<dbReference type="InterPro" id="IPR051045">
    <property type="entry name" value="TonB-dependent_transducer"/>
</dbReference>
<evidence type="ECO:0000256" key="2">
    <source>
        <dbReference type="ARBA" id="ARBA00006555"/>
    </source>
</evidence>
<feature type="domain" description="TonB C-terminal" evidence="12">
    <location>
        <begin position="271"/>
        <end position="363"/>
    </location>
</feature>
<comment type="caution">
    <text evidence="13">The sequence shown here is derived from an EMBL/GenBank/DDBJ whole genome shotgun (WGS) entry which is preliminary data.</text>
</comment>